<organism evidence="1">
    <name type="scientific">marine sediment metagenome</name>
    <dbReference type="NCBI Taxonomy" id="412755"/>
    <lineage>
        <taxon>unclassified sequences</taxon>
        <taxon>metagenomes</taxon>
        <taxon>ecological metagenomes</taxon>
    </lineage>
</organism>
<comment type="caution">
    <text evidence="1">The sequence shown here is derived from an EMBL/GenBank/DDBJ whole genome shotgun (WGS) entry which is preliminary data.</text>
</comment>
<feature type="non-terminal residue" evidence="1">
    <location>
        <position position="89"/>
    </location>
</feature>
<sequence>MNYDEKIQNLTQQISVASREVIIQDRILGQAREKVAELQGRINMLAELQQEENSTPVEKPKQPKEPYTYQKEIARHAKGVKPGPKPGPK</sequence>
<dbReference type="EMBL" id="BARU01043893">
    <property type="protein sequence ID" value="GAH86242.1"/>
    <property type="molecule type" value="Genomic_DNA"/>
</dbReference>
<gene>
    <name evidence="1" type="ORF">S03H2_67118</name>
</gene>
<proteinExistence type="predicted"/>
<dbReference type="AlphaFoldDB" id="X1IWY3"/>
<accession>X1IWY3</accession>
<reference evidence="1" key="1">
    <citation type="journal article" date="2014" name="Front. Microbiol.">
        <title>High frequency of phylogenetically diverse reductive dehalogenase-homologous genes in deep subseafloor sedimentary metagenomes.</title>
        <authorList>
            <person name="Kawai M."/>
            <person name="Futagami T."/>
            <person name="Toyoda A."/>
            <person name="Takaki Y."/>
            <person name="Nishi S."/>
            <person name="Hori S."/>
            <person name="Arai W."/>
            <person name="Tsubouchi T."/>
            <person name="Morono Y."/>
            <person name="Uchiyama I."/>
            <person name="Ito T."/>
            <person name="Fujiyama A."/>
            <person name="Inagaki F."/>
            <person name="Takami H."/>
        </authorList>
    </citation>
    <scope>NUCLEOTIDE SEQUENCE</scope>
    <source>
        <strain evidence="1">Expedition CK06-06</strain>
    </source>
</reference>
<name>X1IWY3_9ZZZZ</name>
<protein>
    <submittedName>
        <fullName evidence="1">Uncharacterized protein</fullName>
    </submittedName>
</protein>
<evidence type="ECO:0000313" key="1">
    <source>
        <dbReference type="EMBL" id="GAH86242.1"/>
    </source>
</evidence>